<evidence type="ECO:0000259" key="5">
    <source>
        <dbReference type="PROSITE" id="PS50931"/>
    </source>
</evidence>
<keyword evidence="2" id="KW-0805">Transcription regulation</keyword>
<feature type="domain" description="HTH lysR-type" evidence="5">
    <location>
        <begin position="1"/>
        <end position="58"/>
    </location>
</feature>
<proteinExistence type="inferred from homology"/>
<keyword evidence="4" id="KW-0804">Transcription</keyword>
<dbReference type="AlphaFoldDB" id="A0A1E5LG88"/>
<dbReference type="FunFam" id="1.10.10.10:FF:000001">
    <property type="entry name" value="LysR family transcriptional regulator"/>
    <property type="match status" value="1"/>
</dbReference>
<evidence type="ECO:0000313" key="6">
    <source>
        <dbReference type="EMBL" id="OEH93098.1"/>
    </source>
</evidence>
<comment type="similarity">
    <text evidence="1">Belongs to the LysR transcriptional regulatory family.</text>
</comment>
<dbReference type="InterPro" id="IPR005119">
    <property type="entry name" value="LysR_subst-bd"/>
</dbReference>
<dbReference type="InterPro" id="IPR000847">
    <property type="entry name" value="LysR_HTH_N"/>
</dbReference>
<dbReference type="GO" id="GO:0005829">
    <property type="term" value="C:cytosol"/>
    <property type="evidence" value="ECO:0007669"/>
    <property type="project" value="TreeGrafter"/>
</dbReference>
<evidence type="ECO:0000256" key="2">
    <source>
        <dbReference type="ARBA" id="ARBA00023015"/>
    </source>
</evidence>
<gene>
    <name evidence="6" type="ORF">BFG57_13720</name>
</gene>
<dbReference type="Pfam" id="PF03466">
    <property type="entry name" value="LysR_substrate"/>
    <property type="match status" value="1"/>
</dbReference>
<name>A0A1E5LG88_9BACI</name>
<reference evidence="6 7" key="1">
    <citation type="submission" date="2016-08" db="EMBL/GenBank/DDBJ databases">
        <title>Genome of Bacillus solimangrovi GH2-4.</title>
        <authorList>
            <person name="Lim S."/>
            <person name="Kim B.-C."/>
        </authorList>
    </citation>
    <scope>NUCLEOTIDE SEQUENCE [LARGE SCALE GENOMIC DNA]</scope>
    <source>
        <strain evidence="6 7">GH2-4</strain>
    </source>
</reference>
<dbReference type="Pfam" id="PF00126">
    <property type="entry name" value="HTH_1"/>
    <property type="match status" value="1"/>
</dbReference>
<evidence type="ECO:0000256" key="1">
    <source>
        <dbReference type="ARBA" id="ARBA00009437"/>
    </source>
</evidence>
<sequence>MKIEWLEAFQITAETQSLTKASEILHMSQPALSKQIRNLEEDLGVSVFIRSSTGVRLTQAGEILLKGTHNILREINSVRKEISLSQGVENITIGSWPSIATSYLPYKLAKQDSKDRFKIKISHSFLELLSRLENGLIDVALFDDREIQHSYYSKPLFSESFLLYINVNHPLYSGQASIAFDEIKSEEFLVLSSTCDARTLVEKEFNTLGSPLKIASEIEFGQSILGFVEANLGITILPELFIQNISDNVKAIPIDGFNATRNVSLIASDETVGKRMVALLK</sequence>
<dbReference type="PANTHER" id="PTHR30419">
    <property type="entry name" value="HTH-TYPE TRANSCRIPTIONAL REGULATOR YBHD"/>
    <property type="match status" value="1"/>
</dbReference>
<dbReference type="SUPFAM" id="SSF46785">
    <property type="entry name" value="Winged helix' DNA-binding domain"/>
    <property type="match status" value="1"/>
</dbReference>
<dbReference type="Proteomes" id="UP000095209">
    <property type="component" value="Unassembled WGS sequence"/>
</dbReference>
<dbReference type="RefSeq" id="WP_069716906.1">
    <property type="nucleotide sequence ID" value="NZ_MJEH01000017.1"/>
</dbReference>
<evidence type="ECO:0000313" key="7">
    <source>
        <dbReference type="Proteomes" id="UP000095209"/>
    </source>
</evidence>
<comment type="caution">
    <text evidence="6">The sequence shown here is derived from an EMBL/GenBank/DDBJ whole genome shotgun (WGS) entry which is preliminary data.</text>
</comment>
<organism evidence="6 7">
    <name type="scientific">Bacillus solimangrovi</name>
    <dbReference type="NCBI Taxonomy" id="1305675"/>
    <lineage>
        <taxon>Bacteria</taxon>
        <taxon>Bacillati</taxon>
        <taxon>Bacillota</taxon>
        <taxon>Bacilli</taxon>
        <taxon>Bacillales</taxon>
        <taxon>Bacillaceae</taxon>
        <taxon>Bacillus</taxon>
    </lineage>
</organism>
<dbReference type="Gene3D" id="1.10.10.10">
    <property type="entry name" value="Winged helix-like DNA-binding domain superfamily/Winged helix DNA-binding domain"/>
    <property type="match status" value="1"/>
</dbReference>
<dbReference type="SUPFAM" id="SSF53850">
    <property type="entry name" value="Periplasmic binding protein-like II"/>
    <property type="match status" value="1"/>
</dbReference>
<dbReference type="InterPro" id="IPR036390">
    <property type="entry name" value="WH_DNA-bd_sf"/>
</dbReference>
<dbReference type="GO" id="GO:0003677">
    <property type="term" value="F:DNA binding"/>
    <property type="evidence" value="ECO:0007669"/>
    <property type="project" value="UniProtKB-KW"/>
</dbReference>
<dbReference type="Gene3D" id="3.40.190.290">
    <property type="match status" value="1"/>
</dbReference>
<evidence type="ECO:0000256" key="3">
    <source>
        <dbReference type="ARBA" id="ARBA00023125"/>
    </source>
</evidence>
<dbReference type="EMBL" id="MJEH01000017">
    <property type="protein sequence ID" value="OEH93098.1"/>
    <property type="molecule type" value="Genomic_DNA"/>
</dbReference>
<dbReference type="InterPro" id="IPR050950">
    <property type="entry name" value="HTH-type_LysR_regulators"/>
</dbReference>
<accession>A0A1E5LG88</accession>
<dbReference type="STRING" id="1305675.BFG57_13720"/>
<keyword evidence="3" id="KW-0238">DNA-binding</keyword>
<dbReference type="PROSITE" id="PS50931">
    <property type="entry name" value="HTH_LYSR"/>
    <property type="match status" value="1"/>
</dbReference>
<dbReference type="CDD" id="cd05466">
    <property type="entry name" value="PBP2_LTTR_substrate"/>
    <property type="match status" value="1"/>
</dbReference>
<keyword evidence="7" id="KW-1185">Reference proteome</keyword>
<dbReference type="OrthoDB" id="9803735at2"/>
<dbReference type="PRINTS" id="PR00039">
    <property type="entry name" value="HTHLYSR"/>
</dbReference>
<dbReference type="InterPro" id="IPR036388">
    <property type="entry name" value="WH-like_DNA-bd_sf"/>
</dbReference>
<dbReference type="GO" id="GO:0003700">
    <property type="term" value="F:DNA-binding transcription factor activity"/>
    <property type="evidence" value="ECO:0007669"/>
    <property type="project" value="InterPro"/>
</dbReference>
<evidence type="ECO:0000256" key="4">
    <source>
        <dbReference type="ARBA" id="ARBA00023163"/>
    </source>
</evidence>
<protein>
    <submittedName>
        <fullName evidence="6">LysR family transcriptional regulator</fullName>
    </submittedName>
</protein>